<feature type="transmembrane region" description="Helical" evidence="1">
    <location>
        <begin position="118"/>
        <end position="145"/>
    </location>
</feature>
<feature type="transmembrane region" description="Helical" evidence="1">
    <location>
        <begin position="165"/>
        <end position="186"/>
    </location>
</feature>
<keyword evidence="3" id="KW-1185">Reference proteome</keyword>
<keyword evidence="1" id="KW-0812">Transmembrane</keyword>
<keyword evidence="1" id="KW-1133">Transmembrane helix</keyword>
<feature type="transmembrane region" description="Helical" evidence="1">
    <location>
        <begin position="21"/>
        <end position="42"/>
    </location>
</feature>
<gene>
    <name evidence="2" type="ORF">BANT10_02508</name>
</gene>
<dbReference type="EMBL" id="FXZE01000011">
    <property type="protein sequence ID" value="SMX92497.1"/>
    <property type="molecule type" value="Genomic_DNA"/>
</dbReference>
<proteinExistence type="predicted"/>
<organism evidence="2 3">
    <name type="scientific">Brevibacterium antiquum</name>
    <dbReference type="NCBI Taxonomy" id="234835"/>
    <lineage>
        <taxon>Bacteria</taxon>
        <taxon>Bacillati</taxon>
        <taxon>Actinomycetota</taxon>
        <taxon>Actinomycetes</taxon>
        <taxon>Micrococcales</taxon>
        <taxon>Brevibacteriaceae</taxon>
        <taxon>Brevibacterium</taxon>
    </lineage>
</organism>
<evidence type="ECO:0000256" key="1">
    <source>
        <dbReference type="SAM" id="Phobius"/>
    </source>
</evidence>
<dbReference type="Proteomes" id="UP000234342">
    <property type="component" value="Unassembled WGS sequence"/>
</dbReference>
<reference evidence="3" key="1">
    <citation type="submission" date="2017-03" db="EMBL/GenBank/DDBJ databases">
        <authorList>
            <person name="Monnet C."/>
        </authorList>
    </citation>
    <scope>NUCLEOTIDE SEQUENCE [LARGE SCALE GENOMIC DNA]</scope>
    <source>
        <strain evidence="3">P10</strain>
    </source>
</reference>
<evidence type="ECO:0000313" key="2">
    <source>
        <dbReference type="EMBL" id="SMX92497.1"/>
    </source>
</evidence>
<dbReference type="RefSeq" id="WP_233429449.1">
    <property type="nucleotide sequence ID" value="NZ_FXZE01000011.1"/>
</dbReference>
<feature type="transmembrane region" description="Helical" evidence="1">
    <location>
        <begin position="236"/>
        <end position="258"/>
    </location>
</feature>
<keyword evidence="1" id="KW-0472">Membrane</keyword>
<dbReference type="AlphaFoldDB" id="A0A2H1JY76"/>
<feature type="transmembrane region" description="Helical" evidence="1">
    <location>
        <begin position="80"/>
        <end position="98"/>
    </location>
</feature>
<accession>A0A2H1JY76</accession>
<name>A0A2H1JY76_9MICO</name>
<evidence type="ECO:0008006" key="4">
    <source>
        <dbReference type="Google" id="ProtNLM"/>
    </source>
</evidence>
<sequence length="265" mass="27358">MTASNAPRITRTETSRWVRDPVVLITIGALITVSAALTYLAISVATGSTSSGGNGVQLQTDTTLTAESTNDDLASMARSSLTMLVPIAAIIVGVRFAGGELTSGALLQMGVAARRLRFLFAVRLVLLAVIAGIAGAATAAVTLAATEAARAQSADLAHLTVWEAGGSPVFGAAMQAVVIAVLAFGLSALTRRWIVITICMLVYIVGLEPALSGLFADASAWLPRTATSELMLPQPELAHVLPTAICALLLAIIAVASLRRDRVAR</sequence>
<protein>
    <recommendedName>
        <fullName evidence="4">ABC-2 family transporter protein</fullName>
    </recommendedName>
</protein>
<evidence type="ECO:0000313" key="3">
    <source>
        <dbReference type="Proteomes" id="UP000234342"/>
    </source>
</evidence>
<feature type="transmembrane region" description="Helical" evidence="1">
    <location>
        <begin position="193"/>
        <end position="216"/>
    </location>
</feature>